<evidence type="ECO:0000313" key="1">
    <source>
        <dbReference type="EMBL" id="AEB95650.1"/>
    </source>
</evidence>
<sequence>MRFSIHGNVLKGNNITYVFTLGSGNETGNGKLAIELQKGSVSLRFEYDGWMERTSGLFMGKWFTGFGSKLDEEVRLERIKRKI</sequence>
<dbReference type="InterPro" id="IPR023393">
    <property type="entry name" value="START-like_dom_sf"/>
</dbReference>
<dbReference type="EMBL" id="CP002656">
    <property type="protein sequence ID" value="AEB95650.1"/>
    <property type="molecule type" value="Genomic_DNA"/>
</dbReference>
<protein>
    <submittedName>
        <fullName evidence="1">Uncharacterized protein</fullName>
    </submittedName>
</protein>
<gene>
    <name evidence="1" type="ordered locus">Mcup_1547</name>
</gene>
<dbReference type="AlphaFoldDB" id="F4FZG0"/>
<dbReference type="eggNOG" id="arCOG07265">
    <property type="taxonomic scope" value="Archaea"/>
</dbReference>
<evidence type="ECO:0000313" key="2">
    <source>
        <dbReference type="Proteomes" id="UP000007812"/>
    </source>
</evidence>
<name>F4FZG0_METCR</name>
<dbReference type="KEGG" id="mcn:Mcup_1547"/>
<organism evidence="1 2">
    <name type="scientific">Metallosphaera cuprina (strain Ar-4)</name>
    <dbReference type="NCBI Taxonomy" id="1006006"/>
    <lineage>
        <taxon>Archaea</taxon>
        <taxon>Thermoproteota</taxon>
        <taxon>Thermoprotei</taxon>
        <taxon>Sulfolobales</taxon>
        <taxon>Sulfolobaceae</taxon>
        <taxon>Metallosphaera</taxon>
    </lineage>
</organism>
<keyword evidence="2" id="KW-1185">Reference proteome</keyword>
<dbReference type="Gene3D" id="3.30.530.20">
    <property type="match status" value="1"/>
</dbReference>
<proteinExistence type="predicted"/>
<dbReference type="Pfam" id="PF11485">
    <property type="entry name" value="STK_08120-like"/>
    <property type="match status" value="1"/>
</dbReference>
<dbReference type="InterPro" id="IPR021578">
    <property type="entry name" value="STK_08120-like"/>
</dbReference>
<dbReference type="HOGENOM" id="CLU_2534670_0_0_2"/>
<accession>F4FZG0</accession>
<dbReference type="PATRIC" id="fig|1006006.8.peg.1543"/>
<reference evidence="1 2" key="1">
    <citation type="journal article" date="2011" name="J. Bacteriol.">
        <title>Complete genome sequence of Metallosphaera cuprina, a metal sulfide-oxidizing archaeon from a hot spring.</title>
        <authorList>
            <person name="Liu L.J."/>
            <person name="You X.Y."/>
            <person name="Zheng H."/>
            <person name="Wang S."/>
            <person name="Jiang C.Y."/>
            <person name="Liu S.J."/>
        </authorList>
    </citation>
    <scope>NUCLEOTIDE SEQUENCE [LARGE SCALE GENOMIC DNA]</scope>
    <source>
        <strain evidence="1 2">Ar-4</strain>
    </source>
</reference>
<dbReference type="Proteomes" id="UP000007812">
    <property type="component" value="Chromosome"/>
</dbReference>